<feature type="region of interest" description="Disordered" evidence="1">
    <location>
        <begin position="152"/>
        <end position="184"/>
    </location>
</feature>
<reference evidence="2" key="1">
    <citation type="journal article" date="2020" name="New Phytol.">
        <title>Comparative genomics reveals dynamic genome evolution in host specialist ectomycorrhizal fungi.</title>
        <authorList>
            <person name="Lofgren L.A."/>
            <person name="Nguyen N.H."/>
            <person name="Vilgalys R."/>
            <person name="Ruytinx J."/>
            <person name="Liao H.L."/>
            <person name="Branco S."/>
            <person name="Kuo A."/>
            <person name="LaButti K."/>
            <person name="Lipzen A."/>
            <person name="Andreopoulos W."/>
            <person name="Pangilinan J."/>
            <person name="Riley R."/>
            <person name="Hundley H."/>
            <person name="Na H."/>
            <person name="Barry K."/>
            <person name="Grigoriev I.V."/>
            <person name="Stajich J.E."/>
            <person name="Kennedy P.G."/>
        </authorList>
    </citation>
    <scope>NUCLEOTIDE SEQUENCE</scope>
    <source>
        <strain evidence="2">FC203</strain>
    </source>
</reference>
<organism evidence="2 3">
    <name type="scientific">Suillus fuscotomentosus</name>
    <dbReference type="NCBI Taxonomy" id="1912939"/>
    <lineage>
        <taxon>Eukaryota</taxon>
        <taxon>Fungi</taxon>
        <taxon>Dikarya</taxon>
        <taxon>Basidiomycota</taxon>
        <taxon>Agaricomycotina</taxon>
        <taxon>Agaricomycetes</taxon>
        <taxon>Agaricomycetidae</taxon>
        <taxon>Boletales</taxon>
        <taxon>Suillineae</taxon>
        <taxon>Suillaceae</taxon>
        <taxon>Suillus</taxon>
    </lineage>
</organism>
<sequence>MPKCLDLSRLPKAPGLRSINRCNVTPGSPLPLLFPGTAPYNRARTVDPTHPATRWKAHAFPHFSCPAFMLRAVPKGALLRPEFERRLPQIERSAIVPRGKRKDGSKKLDMSIVFMISKKKTNKRAVVRNRIAMRIRSAFELIVTRGADAEPKENLEDRHLSKKYGPEESSGVVGKPKKKLDRSSRELKLASLASSITPSNLGLISNPAPTRHLILQDWTYVMSPSLLSYRMPLPDLIQHLRAGLESIRAQSMKLDVQWALDKKLTIDSPLANITSQEPEVDWRHIATDENDIPALFNLDEPEHGLIKAGKLINPQKQPVKLFFPTPPSSGESSSTFVEDDRLVTSHRSVDTPMQLASPANRPGHQSSGSISDSSKPTLRAPSTFRIGAMERLATVKNQPLVVPGRKAERRLS</sequence>
<protein>
    <submittedName>
        <fullName evidence="2">Uncharacterized protein</fullName>
    </submittedName>
</protein>
<evidence type="ECO:0000313" key="3">
    <source>
        <dbReference type="Proteomes" id="UP001195769"/>
    </source>
</evidence>
<dbReference type="GeneID" id="64665656"/>
<dbReference type="RefSeq" id="XP_041225844.1">
    <property type="nucleotide sequence ID" value="XM_041371358.1"/>
</dbReference>
<keyword evidence="3" id="KW-1185">Reference proteome</keyword>
<dbReference type="Proteomes" id="UP001195769">
    <property type="component" value="Unassembled WGS sequence"/>
</dbReference>
<proteinExistence type="predicted"/>
<gene>
    <name evidence="2" type="ORF">F5891DRAFT_326320</name>
</gene>
<evidence type="ECO:0000313" key="2">
    <source>
        <dbReference type="EMBL" id="KAG1900268.1"/>
    </source>
</evidence>
<evidence type="ECO:0000256" key="1">
    <source>
        <dbReference type="SAM" id="MobiDB-lite"/>
    </source>
</evidence>
<dbReference type="EMBL" id="JABBWK010000028">
    <property type="protein sequence ID" value="KAG1900268.1"/>
    <property type="molecule type" value="Genomic_DNA"/>
</dbReference>
<accession>A0AAD4HKT1</accession>
<dbReference type="AlphaFoldDB" id="A0AAD4HKT1"/>
<feature type="region of interest" description="Disordered" evidence="1">
    <location>
        <begin position="349"/>
        <end position="384"/>
    </location>
</feature>
<name>A0AAD4HKT1_9AGAM</name>
<comment type="caution">
    <text evidence="2">The sequence shown here is derived from an EMBL/GenBank/DDBJ whole genome shotgun (WGS) entry which is preliminary data.</text>
</comment>